<evidence type="ECO:0000256" key="8">
    <source>
        <dbReference type="ARBA" id="ARBA00023186"/>
    </source>
</evidence>
<keyword evidence="4 9" id="KW-0949">S-adenosyl-L-methionine</keyword>
<comment type="subcellular location">
    <subcellularLocation>
        <location evidence="9">Cytoplasm</location>
    </subcellularLocation>
</comment>
<dbReference type="SFLD" id="SFLDG01065">
    <property type="entry name" value="anaerobic_coproporphyrinogen-I"/>
    <property type="match status" value="1"/>
</dbReference>
<proteinExistence type="inferred from homology"/>
<keyword evidence="12" id="KW-1185">Reference proteome</keyword>
<dbReference type="GO" id="GO:0006779">
    <property type="term" value="P:porphyrin-containing compound biosynthetic process"/>
    <property type="evidence" value="ECO:0007669"/>
    <property type="project" value="InterPro"/>
</dbReference>
<dbReference type="SFLD" id="SFLDG01082">
    <property type="entry name" value="B12-binding_domain_containing"/>
    <property type="match status" value="1"/>
</dbReference>
<comment type="caution">
    <text evidence="11">The sequence shown here is derived from an EMBL/GenBank/DDBJ whole genome shotgun (WGS) entry which is preliminary data.</text>
</comment>
<evidence type="ECO:0000256" key="6">
    <source>
        <dbReference type="ARBA" id="ARBA00023004"/>
    </source>
</evidence>
<dbReference type="PANTHER" id="PTHR13932">
    <property type="entry name" value="COPROPORPHYRINIGEN III OXIDASE"/>
    <property type="match status" value="1"/>
</dbReference>
<dbReference type="InterPro" id="IPR058240">
    <property type="entry name" value="rSAM_sf"/>
</dbReference>
<evidence type="ECO:0000313" key="11">
    <source>
        <dbReference type="EMBL" id="TCS83748.1"/>
    </source>
</evidence>
<reference evidence="11 12" key="1">
    <citation type="submission" date="2019-03" db="EMBL/GenBank/DDBJ databases">
        <title>Genomic Encyclopedia of Type Strains, Phase IV (KMG-IV): sequencing the most valuable type-strain genomes for metagenomic binning, comparative biology and taxonomic classification.</title>
        <authorList>
            <person name="Goeker M."/>
        </authorList>
    </citation>
    <scope>NUCLEOTIDE SEQUENCE [LARGE SCALE GENOMIC DNA]</scope>
    <source>
        <strain evidence="11 12">DSM 23802</strain>
    </source>
</reference>
<dbReference type="Pfam" id="PF04055">
    <property type="entry name" value="Radical_SAM"/>
    <property type="match status" value="1"/>
</dbReference>
<evidence type="ECO:0000256" key="1">
    <source>
        <dbReference type="ARBA" id="ARBA00006100"/>
    </source>
</evidence>
<dbReference type="GO" id="GO:0046872">
    <property type="term" value="F:metal ion binding"/>
    <property type="evidence" value="ECO:0007669"/>
    <property type="project" value="UniProtKB-UniRule"/>
</dbReference>
<keyword evidence="6 9" id="KW-0408">Iron</keyword>
<dbReference type="Proteomes" id="UP000295788">
    <property type="component" value="Unassembled WGS sequence"/>
</dbReference>
<dbReference type="CDD" id="cd01335">
    <property type="entry name" value="Radical_SAM"/>
    <property type="match status" value="1"/>
</dbReference>
<dbReference type="InterPro" id="IPR006638">
    <property type="entry name" value="Elp3/MiaA/NifB-like_rSAM"/>
</dbReference>
<dbReference type="Pfam" id="PF06969">
    <property type="entry name" value="HemN_C"/>
    <property type="match status" value="1"/>
</dbReference>
<dbReference type="SFLD" id="SFLDF00562">
    <property type="entry name" value="HemN-like__clustered_with_heat"/>
    <property type="match status" value="1"/>
</dbReference>
<dbReference type="InterPro" id="IPR007197">
    <property type="entry name" value="rSAM"/>
</dbReference>
<keyword evidence="9" id="KW-0004">4Fe-4S</keyword>
<evidence type="ECO:0000259" key="10">
    <source>
        <dbReference type="PROSITE" id="PS51918"/>
    </source>
</evidence>
<dbReference type="AlphaFoldDB" id="A0A4R3KJB4"/>
<dbReference type="OrthoDB" id="9808022at2"/>
<protein>
    <recommendedName>
        <fullName evidence="2 9">Heme chaperone HemW</fullName>
    </recommendedName>
</protein>
<keyword evidence="7 9" id="KW-0411">Iron-sulfur</keyword>
<dbReference type="Gene3D" id="3.20.20.70">
    <property type="entry name" value="Aldolase class I"/>
    <property type="match status" value="1"/>
</dbReference>
<dbReference type="GO" id="GO:0004109">
    <property type="term" value="F:coproporphyrinogen oxidase activity"/>
    <property type="evidence" value="ECO:0007669"/>
    <property type="project" value="InterPro"/>
</dbReference>
<evidence type="ECO:0000256" key="9">
    <source>
        <dbReference type="RuleBase" id="RU364116"/>
    </source>
</evidence>
<evidence type="ECO:0000256" key="4">
    <source>
        <dbReference type="ARBA" id="ARBA00022691"/>
    </source>
</evidence>
<accession>A0A4R3KJB4</accession>
<evidence type="ECO:0000313" key="12">
    <source>
        <dbReference type="Proteomes" id="UP000295788"/>
    </source>
</evidence>
<dbReference type="SMART" id="SM00729">
    <property type="entry name" value="Elp3"/>
    <property type="match status" value="1"/>
</dbReference>
<dbReference type="PANTHER" id="PTHR13932:SF5">
    <property type="entry name" value="RADICAL S-ADENOSYL METHIONINE DOMAIN-CONTAINING PROTEIN 1, MITOCHONDRIAL"/>
    <property type="match status" value="1"/>
</dbReference>
<dbReference type="GO" id="GO:0005737">
    <property type="term" value="C:cytoplasm"/>
    <property type="evidence" value="ECO:0007669"/>
    <property type="project" value="UniProtKB-SubCell"/>
</dbReference>
<gene>
    <name evidence="11" type="ORF">EDD72_10371</name>
</gene>
<name>A0A4R3KJB4_9BACI</name>
<keyword evidence="9" id="KW-0963">Cytoplasm</keyword>
<organism evidence="11 12">
    <name type="scientific">Tepidibacillus fermentans</name>
    <dbReference type="NCBI Taxonomy" id="1281767"/>
    <lineage>
        <taxon>Bacteria</taxon>
        <taxon>Bacillati</taxon>
        <taxon>Bacillota</taxon>
        <taxon>Bacilli</taxon>
        <taxon>Bacillales</taxon>
        <taxon>Bacillaceae</taxon>
        <taxon>Tepidibacillus</taxon>
    </lineage>
</organism>
<dbReference type="SFLD" id="SFLDF00288">
    <property type="entry name" value="HemN-like__clustered_with_nucl"/>
    <property type="match status" value="1"/>
</dbReference>
<evidence type="ECO:0000256" key="3">
    <source>
        <dbReference type="ARBA" id="ARBA00022617"/>
    </source>
</evidence>
<dbReference type="InterPro" id="IPR010723">
    <property type="entry name" value="HemN_C"/>
</dbReference>
<comment type="similarity">
    <text evidence="1">Belongs to the anaerobic coproporphyrinogen-III oxidase family. HemW subfamily.</text>
</comment>
<sequence>MAHAVYIHIPFCTNKCHYCDFNSYIAQGQPVMDYLKALDLEMKKTLEIIPIKKVKTIFVGGGTPTVLSLQEMEYFLKSVKNHFQSWDQEIEFTMEANPGTVEIEKLQIMKDYGVNRLSMGVQAFQDGLLSYIGRIHNVRDVYQSVDNAHKVGFTNINIDLMIGLPNQTLSMVKESLDKAFELDLPHFSVYSLKVEENTLFHRLFERNQLPLPPEDDELNMYLMTIEQMEIHGYRQYEISNFAKKGFKSKHNITYWKNEDYYGFGAGAHGYLNGKRHMNLKGVVPYIEKIEKEQQLPRIEEHEVSIEEKKEDMLMLGLRLLEGVKIADYERIFGESIETKFGSQISELVDKGLLIKDEIGIRLTKKGLIYGNEVFAEFIS</sequence>
<dbReference type="GO" id="GO:0051539">
    <property type="term" value="F:4 iron, 4 sulfur cluster binding"/>
    <property type="evidence" value="ECO:0007669"/>
    <property type="project" value="UniProtKB-UniRule"/>
</dbReference>
<dbReference type="InterPro" id="IPR013785">
    <property type="entry name" value="Aldolase_TIM"/>
</dbReference>
<evidence type="ECO:0000256" key="2">
    <source>
        <dbReference type="ARBA" id="ARBA00017228"/>
    </source>
</evidence>
<dbReference type="InterPro" id="IPR034505">
    <property type="entry name" value="Coproporphyrinogen-III_oxidase"/>
</dbReference>
<dbReference type="NCBIfam" id="TIGR00539">
    <property type="entry name" value="hemN_rel"/>
    <property type="match status" value="1"/>
</dbReference>
<keyword evidence="5 9" id="KW-0479">Metal-binding</keyword>
<evidence type="ECO:0000256" key="7">
    <source>
        <dbReference type="ARBA" id="ARBA00023014"/>
    </source>
</evidence>
<dbReference type="InterPro" id="IPR004559">
    <property type="entry name" value="HemW-like"/>
</dbReference>
<dbReference type="RefSeq" id="WP_132767150.1">
    <property type="nucleotide sequence ID" value="NZ_SMAB01000003.1"/>
</dbReference>
<keyword evidence="8 9" id="KW-0143">Chaperone</keyword>
<comment type="function">
    <text evidence="9">Probably acts as a heme chaperone, transferring heme to an unknown acceptor. Binds one molecule of heme per monomer, possibly covalently. Binds 1 [4Fe-4S] cluster. The cluster is coordinated with 3 cysteines and an exchangeable S-adenosyl-L-methionine.</text>
</comment>
<evidence type="ECO:0000256" key="5">
    <source>
        <dbReference type="ARBA" id="ARBA00022723"/>
    </source>
</evidence>
<dbReference type="SFLD" id="SFLDS00029">
    <property type="entry name" value="Radical_SAM"/>
    <property type="match status" value="1"/>
</dbReference>
<keyword evidence="3 9" id="KW-0349">Heme</keyword>
<dbReference type="PROSITE" id="PS51918">
    <property type="entry name" value="RADICAL_SAM"/>
    <property type="match status" value="1"/>
</dbReference>
<dbReference type="SUPFAM" id="SSF102114">
    <property type="entry name" value="Radical SAM enzymes"/>
    <property type="match status" value="1"/>
</dbReference>
<feature type="domain" description="Radical SAM core" evidence="10">
    <location>
        <begin position="1"/>
        <end position="234"/>
    </location>
</feature>
<dbReference type="EMBL" id="SMAB01000003">
    <property type="protein sequence ID" value="TCS83748.1"/>
    <property type="molecule type" value="Genomic_DNA"/>
</dbReference>